<comment type="caution">
    <text evidence="1">The sequence shown here is derived from an EMBL/GenBank/DDBJ whole genome shotgun (WGS) entry which is preliminary data.</text>
</comment>
<protein>
    <submittedName>
        <fullName evidence="1">Uncharacterized protein</fullName>
    </submittedName>
</protein>
<evidence type="ECO:0000313" key="2">
    <source>
        <dbReference type="Proteomes" id="UP000559987"/>
    </source>
</evidence>
<organism evidence="1 2">
    <name type="scientific">Simiduia aestuariiviva</name>
    <dbReference type="NCBI Taxonomy" id="1510459"/>
    <lineage>
        <taxon>Bacteria</taxon>
        <taxon>Pseudomonadati</taxon>
        <taxon>Pseudomonadota</taxon>
        <taxon>Gammaproteobacteria</taxon>
        <taxon>Cellvibrionales</taxon>
        <taxon>Cellvibrionaceae</taxon>
        <taxon>Simiduia</taxon>
    </lineage>
</organism>
<sequence length="90" mass="9756">MTLECKGSDELKRAAGDLGYSTHVNVVPAESRLRLDETLLAHNGQTGSSGLGAERAVAHLVKPAFVQVADGELLYFHSEGSENPYRFKKI</sequence>
<evidence type="ECO:0000313" key="1">
    <source>
        <dbReference type="EMBL" id="MBB3168118.1"/>
    </source>
</evidence>
<reference evidence="1 2" key="1">
    <citation type="submission" date="2020-08" db="EMBL/GenBank/DDBJ databases">
        <title>Genomic Encyclopedia of Type Strains, Phase III (KMG-III): the genomes of soil and plant-associated and newly described type strains.</title>
        <authorList>
            <person name="Whitman W."/>
        </authorList>
    </citation>
    <scope>NUCLEOTIDE SEQUENCE [LARGE SCALE GENOMIC DNA]</scope>
    <source>
        <strain evidence="1 2">CECT 8571</strain>
    </source>
</reference>
<dbReference type="AlphaFoldDB" id="A0A839URF2"/>
<dbReference type="EMBL" id="JACHXZ010000002">
    <property type="protein sequence ID" value="MBB3168118.1"/>
    <property type="molecule type" value="Genomic_DNA"/>
</dbReference>
<dbReference type="RefSeq" id="WP_183909551.1">
    <property type="nucleotide sequence ID" value="NZ_JACHXZ010000002.1"/>
</dbReference>
<name>A0A839URF2_9GAMM</name>
<gene>
    <name evidence="1" type="ORF">FHS30_001302</name>
</gene>
<dbReference type="Proteomes" id="UP000559987">
    <property type="component" value="Unassembled WGS sequence"/>
</dbReference>
<keyword evidence="2" id="KW-1185">Reference proteome</keyword>
<proteinExistence type="predicted"/>
<accession>A0A839URF2</accession>